<evidence type="ECO:0000256" key="4">
    <source>
        <dbReference type="ARBA" id="ARBA00023163"/>
    </source>
</evidence>
<protein>
    <submittedName>
        <fullName evidence="6">Putative RNA polymerase sigma-70 factor, ECF subfamily</fullName>
    </submittedName>
</protein>
<dbReference type="EMBL" id="CP002581">
    <property type="protein sequence ID" value="AJK49067.1"/>
    <property type="molecule type" value="Genomic_DNA"/>
</dbReference>
<dbReference type="Gene3D" id="1.20.140.160">
    <property type="match status" value="1"/>
</dbReference>
<dbReference type="InterPro" id="IPR013324">
    <property type="entry name" value="RNA_pol_sigma_r3/r4-like"/>
</dbReference>
<evidence type="ECO:0000313" key="7">
    <source>
        <dbReference type="Proteomes" id="UP000031838"/>
    </source>
</evidence>
<dbReference type="KEGG" id="bgp:BGL_2c09890"/>
<evidence type="ECO:0000256" key="2">
    <source>
        <dbReference type="ARBA" id="ARBA00023015"/>
    </source>
</evidence>
<keyword evidence="4" id="KW-0804">Transcription</keyword>
<name>A0A0B6RUN7_BURPL</name>
<dbReference type="AlphaFoldDB" id="A0A0B6RUN7"/>
<evidence type="ECO:0000259" key="5">
    <source>
        <dbReference type="Pfam" id="PF22233"/>
    </source>
</evidence>
<dbReference type="GO" id="GO:0016987">
    <property type="term" value="F:sigma factor activity"/>
    <property type="evidence" value="ECO:0007669"/>
    <property type="project" value="UniProtKB-KW"/>
</dbReference>
<reference evidence="7" key="1">
    <citation type="submission" date="2011-03" db="EMBL/GenBank/DDBJ databases">
        <authorList>
            <person name="Voget S."/>
            <person name="Streit W.R."/>
            <person name="Jaeger K.E."/>
            <person name="Daniel R."/>
        </authorList>
    </citation>
    <scope>NUCLEOTIDE SEQUENCE [LARGE SCALE GENOMIC DNA]</scope>
    <source>
        <strain evidence="7">PG1</strain>
    </source>
</reference>
<dbReference type="InterPro" id="IPR053867">
    <property type="entry name" value="PhyR_sigma4"/>
</dbReference>
<keyword evidence="3" id="KW-0731">Sigma factor</keyword>
<evidence type="ECO:0000313" key="6">
    <source>
        <dbReference type="EMBL" id="AJK49067.1"/>
    </source>
</evidence>
<keyword evidence="2" id="KW-0805">Transcription regulation</keyword>
<dbReference type="HOGENOM" id="CLU_047691_1_4_4"/>
<reference evidence="6 7" key="2">
    <citation type="journal article" date="2016" name="Appl. Microbiol. Biotechnol.">
        <title>Mutations improving production and secretion of extracellular lipase by Burkholderia glumae PG1.</title>
        <authorList>
            <person name="Knapp A."/>
            <person name="Voget S."/>
            <person name="Gao R."/>
            <person name="Zaburannyi N."/>
            <person name="Krysciak D."/>
            <person name="Breuer M."/>
            <person name="Hauer B."/>
            <person name="Streit W.R."/>
            <person name="Muller R."/>
            <person name="Daniel R."/>
            <person name="Jaeger K.E."/>
        </authorList>
    </citation>
    <scope>NUCLEOTIDE SEQUENCE [LARGE SCALE GENOMIC DNA]</scope>
    <source>
        <strain evidence="6 7">PG1</strain>
    </source>
</reference>
<sequence length="163" mass="17465">MSREHISHALRDLLPRLWIFSLRVAGNPGDAEALLRLACPRVFAAPARLGPRTSLPGWFFSVVCRVWLDQARSQPPARGRAPSAPAASRDHAPEHADVVDAVTCLVGPPRLAFMLVTLEGFSYAEAAEILGVPVDRVKRDLLQARLAIGACVAHPGAGPRPGS</sequence>
<comment type="similarity">
    <text evidence="1">Belongs to the sigma-70 factor family. ECF subfamily.</text>
</comment>
<feature type="domain" description="PhyR sigma4" evidence="5">
    <location>
        <begin position="109"/>
        <end position="139"/>
    </location>
</feature>
<dbReference type="PANTHER" id="PTHR43133:SF25">
    <property type="entry name" value="RNA POLYMERASE SIGMA FACTOR RFAY-RELATED"/>
    <property type="match status" value="1"/>
</dbReference>
<dbReference type="InterPro" id="IPR013325">
    <property type="entry name" value="RNA_pol_sigma_r2"/>
</dbReference>
<dbReference type="SUPFAM" id="SSF88659">
    <property type="entry name" value="Sigma3 and sigma4 domains of RNA polymerase sigma factors"/>
    <property type="match status" value="1"/>
</dbReference>
<evidence type="ECO:0000256" key="3">
    <source>
        <dbReference type="ARBA" id="ARBA00023082"/>
    </source>
</evidence>
<dbReference type="InterPro" id="IPR039425">
    <property type="entry name" value="RNA_pol_sigma-70-like"/>
</dbReference>
<evidence type="ECO:0000256" key="1">
    <source>
        <dbReference type="ARBA" id="ARBA00010641"/>
    </source>
</evidence>
<proteinExistence type="inferred from homology"/>
<dbReference type="PANTHER" id="PTHR43133">
    <property type="entry name" value="RNA POLYMERASE ECF-TYPE SIGMA FACTO"/>
    <property type="match status" value="1"/>
</dbReference>
<keyword evidence="7" id="KW-1185">Reference proteome</keyword>
<dbReference type="Proteomes" id="UP000031838">
    <property type="component" value="Chromosome 2"/>
</dbReference>
<dbReference type="RefSeq" id="WP_042627595.1">
    <property type="nucleotide sequence ID" value="NZ_CP002581.1"/>
</dbReference>
<dbReference type="Pfam" id="PF22233">
    <property type="entry name" value="PhyR_sigma-like"/>
    <property type="match status" value="1"/>
</dbReference>
<organism evidence="6 7">
    <name type="scientific">Burkholderia plantarii</name>
    <dbReference type="NCBI Taxonomy" id="41899"/>
    <lineage>
        <taxon>Bacteria</taxon>
        <taxon>Pseudomonadati</taxon>
        <taxon>Pseudomonadota</taxon>
        <taxon>Betaproteobacteria</taxon>
        <taxon>Burkholderiales</taxon>
        <taxon>Burkholderiaceae</taxon>
        <taxon>Burkholderia</taxon>
    </lineage>
</organism>
<dbReference type="GO" id="GO:0006352">
    <property type="term" value="P:DNA-templated transcription initiation"/>
    <property type="evidence" value="ECO:0007669"/>
    <property type="project" value="InterPro"/>
</dbReference>
<dbReference type="SUPFAM" id="SSF88946">
    <property type="entry name" value="Sigma2 domain of RNA polymerase sigma factors"/>
    <property type="match status" value="1"/>
</dbReference>
<gene>
    <name evidence="6" type="ORF">BGL_2c09890</name>
</gene>
<accession>A0A0B6RUN7</accession>